<dbReference type="AlphaFoldDB" id="A0A450W505"/>
<name>A0A450W505_9GAMM</name>
<proteinExistence type="predicted"/>
<dbReference type="EMBL" id="CAADFM010000066">
    <property type="protein sequence ID" value="VFK12133.1"/>
    <property type="molecule type" value="Genomic_DNA"/>
</dbReference>
<accession>A0A450W505</accession>
<dbReference type="EMBL" id="CAADFP010000060">
    <property type="protein sequence ID" value="VFK28166.1"/>
    <property type="molecule type" value="Genomic_DNA"/>
</dbReference>
<evidence type="ECO:0000313" key="2">
    <source>
        <dbReference type="EMBL" id="VFK28166.1"/>
    </source>
</evidence>
<organism evidence="1">
    <name type="scientific">Candidatus Kentrum sp. LPFa</name>
    <dbReference type="NCBI Taxonomy" id="2126335"/>
    <lineage>
        <taxon>Bacteria</taxon>
        <taxon>Pseudomonadati</taxon>
        <taxon>Pseudomonadota</taxon>
        <taxon>Gammaproteobacteria</taxon>
        <taxon>Candidatus Kentrum</taxon>
    </lineage>
</organism>
<gene>
    <name evidence="1" type="ORF">BECKLPF1236A_GA0070988_1006614</name>
    <name evidence="2" type="ORF">BECKLPF1236C_GA0070990_100608</name>
</gene>
<reference evidence="1" key="1">
    <citation type="submission" date="2019-02" db="EMBL/GenBank/DDBJ databases">
        <authorList>
            <person name="Gruber-Vodicka R. H."/>
            <person name="Seah K. B. B."/>
        </authorList>
    </citation>
    <scope>NUCLEOTIDE SEQUENCE</scope>
    <source>
        <strain evidence="1">BECK_S312</strain>
        <strain evidence="2">BECK_S426</strain>
    </source>
</reference>
<protein>
    <submittedName>
        <fullName evidence="1">Uncharacterized protein</fullName>
    </submittedName>
</protein>
<evidence type="ECO:0000313" key="1">
    <source>
        <dbReference type="EMBL" id="VFK12133.1"/>
    </source>
</evidence>
<sequence>MPNLPWVEGNPGTIEDGIETEKPLVFLTHRKTKFSRYERQ</sequence>